<organism evidence="2 3">
    <name type="scientific">Halostagnicola larsenii XH-48</name>
    <dbReference type="NCBI Taxonomy" id="797299"/>
    <lineage>
        <taxon>Archaea</taxon>
        <taxon>Methanobacteriati</taxon>
        <taxon>Methanobacteriota</taxon>
        <taxon>Stenosarchaea group</taxon>
        <taxon>Halobacteria</taxon>
        <taxon>Halobacteriales</taxon>
        <taxon>Natrialbaceae</taxon>
        <taxon>Halostagnicola</taxon>
    </lineage>
</organism>
<keyword evidence="2" id="KW-0614">Plasmid</keyword>
<protein>
    <submittedName>
        <fullName evidence="2">Uncharacterized protein</fullName>
    </submittedName>
</protein>
<gene>
    <name evidence="2" type="ORF">HALLA_20370</name>
</gene>
<feature type="region of interest" description="Disordered" evidence="1">
    <location>
        <begin position="1"/>
        <end position="40"/>
    </location>
</feature>
<accession>W0JUM0</accession>
<dbReference type="EMBL" id="CP007058">
    <property type="protein sequence ID" value="AHG02259.1"/>
    <property type="molecule type" value="Genomic_DNA"/>
</dbReference>
<dbReference type="Proteomes" id="UP000019024">
    <property type="component" value="Plasmid unnamed3"/>
</dbReference>
<proteinExistence type="predicted"/>
<evidence type="ECO:0000313" key="2">
    <source>
        <dbReference type="EMBL" id="AHG02259.1"/>
    </source>
</evidence>
<evidence type="ECO:0000256" key="1">
    <source>
        <dbReference type="SAM" id="MobiDB-lite"/>
    </source>
</evidence>
<name>W0JUM0_9EURY</name>
<geneLocation type="plasmid" evidence="2">
    <name>unnamed</name>
</geneLocation>
<feature type="compositionally biased region" description="Low complexity" evidence="1">
    <location>
        <begin position="21"/>
        <end position="40"/>
    </location>
</feature>
<dbReference type="AlphaFoldDB" id="W0JUM0"/>
<dbReference type="KEGG" id="hlr:HALLA_20370"/>
<sequence length="40" mass="4266">MDSQKRTALEARDSTRNLSRTVPSTAPAKTASTASGKYPL</sequence>
<reference evidence="2 3" key="1">
    <citation type="submission" date="2014-01" db="EMBL/GenBank/DDBJ databases">
        <authorList>
            <consortium name="DOE Joint Genome Institute"/>
            <person name="Anderson I."/>
            <person name="Huntemann M."/>
            <person name="Han J."/>
            <person name="Chen A."/>
            <person name="Kyrpides N."/>
            <person name="Mavromatis K."/>
            <person name="Markowitz V."/>
            <person name="Palaniappan K."/>
            <person name="Ivanova N."/>
            <person name="Schaumberg A."/>
            <person name="Pati A."/>
            <person name="Liolios K."/>
            <person name="Nordberg H.P."/>
            <person name="Cantor M.N."/>
            <person name="Hua S.X."/>
            <person name="Woyke T."/>
        </authorList>
    </citation>
    <scope>NUCLEOTIDE SEQUENCE [LARGE SCALE GENOMIC DNA]</scope>
    <source>
        <strain evidence="2 3">XH-48</strain>
        <plasmid evidence="3">4</plasmid>
    </source>
</reference>
<evidence type="ECO:0000313" key="3">
    <source>
        <dbReference type="Proteomes" id="UP000019024"/>
    </source>
</evidence>
<keyword evidence="3" id="KW-1185">Reference proteome</keyword>
<dbReference type="HOGENOM" id="CLU_3282762_0_0_2"/>
<feature type="compositionally biased region" description="Basic and acidic residues" evidence="1">
    <location>
        <begin position="1"/>
        <end position="15"/>
    </location>
</feature>